<accession>A0AAI9DQR6</accession>
<evidence type="ECO:0000256" key="2">
    <source>
        <dbReference type="SAM" id="Phobius"/>
    </source>
</evidence>
<gene>
    <name evidence="4" type="ORF">QEG54_004796</name>
</gene>
<dbReference type="InterPro" id="IPR036737">
    <property type="entry name" value="OmpA-like_sf"/>
</dbReference>
<feature type="domain" description="OmpA-like" evidence="3">
    <location>
        <begin position="428"/>
        <end position="489"/>
    </location>
</feature>
<dbReference type="PANTHER" id="PTHR30329:SF20">
    <property type="entry name" value="EXPORTED PROTEIN"/>
    <property type="match status" value="1"/>
</dbReference>
<feature type="transmembrane region" description="Helical" evidence="2">
    <location>
        <begin position="33"/>
        <end position="50"/>
    </location>
</feature>
<evidence type="ECO:0000256" key="1">
    <source>
        <dbReference type="PROSITE-ProRule" id="PRU00473"/>
    </source>
</evidence>
<dbReference type="SUPFAM" id="SSF103088">
    <property type="entry name" value="OmpA-like"/>
    <property type="match status" value="1"/>
</dbReference>
<feature type="non-terminal residue" evidence="4">
    <location>
        <position position="489"/>
    </location>
</feature>
<evidence type="ECO:0000313" key="4">
    <source>
        <dbReference type="EMBL" id="EML1473981.1"/>
    </source>
</evidence>
<dbReference type="EMBL" id="ABLOKC030000038">
    <property type="protein sequence ID" value="EML1473981.1"/>
    <property type="molecule type" value="Genomic_DNA"/>
</dbReference>
<comment type="caution">
    <text evidence="4">The sequence shown here is derived from an EMBL/GenBank/DDBJ whole genome shotgun (WGS) entry which is preliminary data.</text>
</comment>
<dbReference type="PANTHER" id="PTHR30329">
    <property type="entry name" value="STATOR ELEMENT OF FLAGELLAR MOTOR COMPLEX"/>
    <property type="match status" value="1"/>
</dbReference>
<evidence type="ECO:0000259" key="3">
    <source>
        <dbReference type="PROSITE" id="PS51123"/>
    </source>
</evidence>
<dbReference type="PROSITE" id="PS51123">
    <property type="entry name" value="OMPA_2"/>
    <property type="match status" value="1"/>
</dbReference>
<dbReference type="AlphaFoldDB" id="A0AAI9DQR6"/>
<keyword evidence="2" id="KW-1133">Transmembrane helix</keyword>
<dbReference type="InterPro" id="IPR050330">
    <property type="entry name" value="Bact_OuterMem_StrucFunc"/>
</dbReference>
<organism evidence="4">
    <name type="scientific">Pluralibacter gergoviae</name>
    <name type="common">Enterobacter gergoviae</name>
    <dbReference type="NCBI Taxonomy" id="61647"/>
    <lineage>
        <taxon>Bacteria</taxon>
        <taxon>Pseudomonadati</taxon>
        <taxon>Pseudomonadota</taxon>
        <taxon>Gammaproteobacteria</taxon>
        <taxon>Enterobacterales</taxon>
        <taxon>Enterobacteriaceae</taxon>
        <taxon>Pluralibacter</taxon>
    </lineage>
</organism>
<dbReference type="Gene3D" id="3.30.1330.60">
    <property type="entry name" value="OmpA-like domain"/>
    <property type="match status" value="1"/>
</dbReference>
<keyword evidence="2" id="KW-0812">Transmembrane</keyword>
<keyword evidence="1 2" id="KW-0472">Membrane</keyword>
<dbReference type="GO" id="GO:0016020">
    <property type="term" value="C:membrane"/>
    <property type="evidence" value="ECO:0007669"/>
    <property type="project" value="UniProtKB-UniRule"/>
</dbReference>
<proteinExistence type="predicted"/>
<dbReference type="InterPro" id="IPR006665">
    <property type="entry name" value="OmpA-like"/>
</dbReference>
<name>A0AAI9DQR6_PLUGE</name>
<reference evidence="4" key="1">
    <citation type="submission" date="2024-02" db="EMBL/GenBank/DDBJ databases">
        <authorList>
            <consortium name="Clinical and Environmental Microbiology Branch: Whole genome sequencing antimicrobial resistance pathogens in the healthcare setting"/>
        </authorList>
    </citation>
    <scope>NUCLEOTIDE SEQUENCE</scope>
    <source>
        <strain evidence="4">2021DK-00143</strain>
    </source>
</reference>
<protein>
    <submittedName>
        <fullName evidence="4">OmpA family protein</fullName>
    </submittedName>
</protein>
<sequence>MSPAQHRLLVLWAGLLVAVVCLAFLPGSRLLSVLVLLAAWAGIALVGFLTRPRPSGEPDIALSGLPEACWRHPVMLVCGDLPRGWPDAQPVIVCAGGCWIRVAESEQLMRTVQHLLWLRPQWGRQLAVIVSIRPQRHTDTGALTTMLLGLRWQITQLRRKTRYAFPLLLNGLVGSRMMKDALWQSAMPGENLSVWRASSAQSSIAAWVTTGGAMAVEQQVMMNSLMDWFRQHVKTIFIEEGPDLPPVKPAAVLWGLMPGLPGALPSSLWSRWLSQHTALNQVEDWLPVQEAQDDALLFPEFILPLLPEGAGLTPRQRTGRYALGMFTLAAGTALLCSAWNNHRLIQRVSFDIAHYYQTSVDEAARKAGAVAVLREDARQLDGWARSGEPLRMGLGLYHGGRLHLPVLEAIRTYRPLPTPVQPSAPVPDAPQTVRLNSMALFDTGQSSLKPGATKLLVSALVGIKARPGWLIVVSGHTDSTGSPPVNQAL</sequence>